<evidence type="ECO:0000313" key="3">
    <source>
        <dbReference type="Proteomes" id="UP000006265"/>
    </source>
</evidence>
<comment type="caution">
    <text evidence="2">The sequence shown here is derived from an EMBL/GenBank/DDBJ whole genome shotgun (WGS) entry which is preliminary data.</text>
</comment>
<dbReference type="GO" id="GO:0016787">
    <property type="term" value="F:hydrolase activity"/>
    <property type="evidence" value="ECO:0007669"/>
    <property type="project" value="UniProtKB-KW"/>
</dbReference>
<dbReference type="InterPro" id="IPR050300">
    <property type="entry name" value="GDXG_lipolytic_enzyme"/>
</dbReference>
<evidence type="ECO:0000313" key="2">
    <source>
        <dbReference type="EMBL" id="EKF24241.1"/>
    </source>
</evidence>
<proteinExistence type="predicted"/>
<gene>
    <name evidence="2" type="primary">lipW</name>
    <name evidence="2" type="ORF">C731_1764</name>
</gene>
<dbReference type="OrthoDB" id="3181909at2"/>
<keyword evidence="1" id="KW-0378">Hydrolase</keyword>
<protein>
    <submittedName>
        <fullName evidence="2">Esterase LipW</fullName>
    </submittedName>
</protein>
<organism evidence="2 3">
    <name type="scientific">Mycolicibacterium hassiacum (strain DSM 44199 / CIP 105218 / JCM 12690 / 3849)</name>
    <name type="common">Mycobacterium hassiacum</name>
    <dbReference type="NCBI Taxonomy" id="1122247"/>
    <lineage>
        <taxon>Bacteria</taxon>
        <taxon>Bacillati</taxon>
        <taxon>Actinomycetota</taxon>
        <taxon>Actinomycetes</taxon>
        <taxon>Mycobacteriales</taxon>
        <taxon>Mycobacteriaceae</taxon>
        <taxon>Mycolicibacterium</taxon>
    </lineage>
</organism>
<dbReference type="STRING" id="1122247.GCA_000379865_02168"/>
<keyword evidence="3" id="KW-1185">Reference proteome</keyword>
<evidence type="ECO:0000256" key="1">
    <source>
        <dbReference type="ARBA" id="ARBA00022801"/>
    </source>
</evidence>
<dbReference type="Gene3D" id="3.40.50.1820">
    <property type="entry name" value="alpha/beta hydrolase"/>
    <property type="match status" value="1"/>
</dbReference>
<dbReference type="PANTHER" id="PTHR48081">
    <property type="entry name" value="AB HYDROLASE SUPERFAMILY PROTEIN C4A8.06C"/>
    <property type="match status" value="1"/>
</dbReference>
<sequence length="306" mass="32805">MSDQRILQRLAPVLRPFAEARTDLSMPVLAVVRDGLNQRRAASAHEVDAVGVEIDERELGGVRVRIYRGAPAPAPAVAYCHAGAFVLGNLDTDHLQCVQFARQGRCTVISVDYRLAPEHPYPAARDDAIAVLRAAVDGAVELGIDPARVAVAGSSAGAPLAARLAHCAADGLVPPVAFQLLHQPVLDDRPTPSKQAFDATPGFDGRAAELMWRHYLAGRPASADQVPARRTELSGVAPALITCSELDPLRDEAIDYARRLLHAGVATELHVFPGTCHGFDSLLPDWEVSRELFDIQGAALRRALHG</sequence>
<dbReference type="InterPro" id="IPR013094">
    <property type="entry name" value="AB_hydrolase_3"/>
</dbReference>
<dbReference type="RefSeq" id="WP_005626637.1">
    <property type="nucleotide sequence ID" value="NZ_AMRA01000043.1"/>
</dbReference>
<dbReference type="EMBL" id="AMRA01000043">
    <property type="protein sequence ID" value="EKF24241.1"/>
    <property type="molecule type" value="Genomic_DNA"/>
</dbReference>
<dbReference type="eggNOG" id="COG0657">
    <property type="taxonomic scope" value="Bacteria"/>
</dbReference>
<dbReference type="PATRIC" id="fig|1122247.3.peg.1699"/>
<dbReference type="Proteomes" id="UP000006265">
    <property type="component" value="Unassembled WGS sequence"/>
</dbReference>
<reference evidence="2 3" key="1">
    <citation type="journal article" date="2012" name="J. Bacteriol.">
        <title>Genome sequence of Mycobacterium hassiacum DSM 44199, a rare source of heat-stable mycobacterial proteins.</title>
        <authorList>
            <person name="Tiago I."/>
            <person name="Maranha A."/>
            <person name="Mendes V."/>
            <person name="Alarico S."/>
            <person name="Moynihan P.J."/>
            <person name="Clarke A.J."/>
            <person name="Macedo-Ribeiro S."/>
            <person name="Pereira P.J."/>
            <person name="Empadinhas N."/>
        </authorList>
    </citation>
    <scope>NUCLEOTIDE SEQUENCE [LARGE SCALE GENOMIC DNA]</scope>
    <source>
        <strain evidence="3">DSM 44199 / CIP 105218 / JCM 12690 / 3849</strain>
    </source>
</reference>
<dbReference type="PANTHER" id="PTHR48081:SF8">
    <property type="entry name" value="ALPHA_BETA HYDROLASE FOLD-3 DOMAIN-CONTAINING PROTEIN-RELATED"/>
    <property type="match status" value="1"/>
</dbReference>
<dbReference type="AlphaFoldDB" id="K5BGS7"/>
<dbReference type="InterPro" id="IPR029058">
    <property type="entry name" value="AB_hydrolase_fold"/>
</dbReference>
<dbReference type="SUPFAM" id="SSF53474">
    <property type="entry name" value="alpha/beta-Hydrolases"/>
    <property type="match status" value="1"/>
</dbReference>
<dbReference type="Pfam" id="PF07859">
    <property type="entry name" value="Abhydrolase_3"/>
    <property type="match status" value="1"/>
</dbReference>
<name>K5BGS7_MYCHD</name>
<accession>K5BGS7</accession>